<protein>
    <submittedName>
        <fullName evidence="1">Uncharacterized protein</fullName>
    </submittedName>
</protein>
<dbReference type="AlphaFoldDB" id="A0A1V2LL36"/>
<evidence type="ECO:0000313" key="2">
    <source>
        <dbReference type="Proteomes" id="UP000189274"/>
    </source>
</evidence>
<gene>
    <name evidence="1" type="ORF">BOH78_3354</name>
</gene>
<reference evidence="2" key="1">
    <citation type="journal article" date="2017" name="Genome Announc.">
        <title>Genome sequences of Cyberlindnera fabianii 65, Pichia kudriavzevii 129, and Saccharomyces cerevisiae 131 isolated from fermented masau fruits in Zimbabwe.</title>
        <authorList>
            <person name="van Rijswijck I.M.H."/>
            <person name="Derks M.F.L."/>
            <person name="Abee T."/>
            <person name="de Ridder D."/>
            <person name="Smid E.J."/>
        </authorList>
    </citation>
    <scope>NUCLEOTIDE SEQUENCE [LARGE SCALE GENOMIC DNA]</scope>
    <source>
        <strain evidence="2">129</strain>
    </source>
</reference>
<evidence type="ECO:0000313" key="1">
    <source>
        <dbReference type="EMBL" id="ONH73115.1"/>
    </source>
</evidence>
<dbReference type="EMBL" id="MQVM01000016">
    <property type="protein sequence ID" value="ONH73115.1"/>
    <property type="molecule type" value="Genomic_DNA"/>
</dbReference>
<name>A0A1V2LL36_PICKU</name>
<comment type="caution">
    <text evidence="1">The sequence shown here is derived from an EMBL/GenBank/DDBJ whole genome shotgun (WGS) entry which is preliminary data.</text>
</comment>
<accession>A0A1V2LL36</accession>
<organism evidence="1 2">
    <name type="scientific">Pichia kudriavzevii</name>
    <name type="common">Yeast</name>
    <name type="synonym">Issatchenkia orientalis</name>
    <dbReference type="NCBI Taxonomy" id="4909"/>
    <lineage>
        <taxon>Eukaryota</taxon>
        <taxon>Fungi</taxon>
        <taxon>Dikarya</taxon>
        <taxon>Ascomycota</taxon>
        <taxon>Saccharomycotina</taxon>
        <taxon>Pichiomycetes</taxon>
        <taxon>Pichiales</taxon>
        <taxon>Pichiaceae</taxon>
        <taxon>Pichia</taxon>
    </lineage>
</organism>
<sequence length="69" mass="8049">MIKNSKFQEKRIYQNVEIKIVQLDRLKLNSMLKALTAEQIIKASQLISLYSFIVRQTIGIKSYYSPISI</sequence>
<dbReference type="Proteomes" id="UP000189274">
    <property type="component" value="Unassembled WGS sequence"/>
</dbReference>
<proteinExistence type="predicted"/>